<feature type="region of interest" description="Disordered" evidence="1">
    <location>
        <begin position="49"/>
        <end position="101"/>
    </location>
</feature>
<reference evidence="2 3" key="1">
    <citation type="journal article" date="2024" name="G3 (Bethesda)">
        <title>Genome assembly of Hibiscus sabdariffa L. provides insights into metabolisms of medicinal natural products.</title>
        <authorList>
            <person name="Kim T."/>
        </authorList>
    </citation>
    <scope>NUCLEOTIDE SEQUENCE [LARGE SCALE GENOMIC DNA]</scope>
    <source>
        <strain evidence="2">TK-2024</strain>
        <tissue evidence="2">Old leaves</tissue>
    </source>
</reference>
<dbReference type="EMBL" id="JBBPBM010000001">
    <property type="protein sequence ID" value="KAK8601644.1"/>
    <property type="molecule type" value="Genomic_DNA"/>
</dbReference>
<dbReference type="Proteomes" id="UP001472677">
    <property type="component" value="Unassembled WGS sequence"/>
</dbReference>
<name>A0ABR2GFH4_9ROSI</name>
<feature type="compositionally biased region" description="Low complexity" evidence="1">
    <location>
        <begin position="64"/>
        <end position="78"/>
    </location>
</feature>
<evidence type="ECO:0000256" key="1">
    <source>
        <dbReference type="SAM" id="MobiDB-lite"/>
    </source>
</evidence>
<evidence type="ECO:0000313" key="2">
    <source>
        <dbReference type="EMBL" id="KAK8601644.1"/>
    </source>
</evidence>
<keyword evidence="3" id="KW-1185">Reference proteome</keyword>
<gene>
    <name evidence="2" type="ORF">V6N12_051473</name>
</gene>
<proteinExistence type="predicted"/>
<comment type="caution">
    <text evidence="2">The sequence shown here is derived from an EMBL/GenBank/DDBJ whole genome shotgun (WGS) entry which is preliminary data.</text>
</comment>
<evidence type="ECO:0000313" key="3">
    <source>
        <dbReference type="Proteomes" id="UP001472677"/>
    </source>
</evidence>
<protein>
    <submittedName>
        <fullName evidence="2">Uncharacterized protein</fullName>
    </submittedName>
</protein>
<organism evidence="2 3">
    <name type="scientific">Hibiscus sabdariffa</name>
    <name type="common">roselle</name>
    <dbReference type="NCBI Taxonomy" id="183260"/>
    <lineage>
        <taxon>Eukaryota</taxon>
        <taxon>Viridiplantae</taxon>
        <taxon>Streptophyta</taxon>
        <taxon>Embryophyta</taxon>
        <taxon>Tracheophyta</taxon>
        <taxon>Spermatophyta</taxon>
        <taxon>Magnoliopsida</taxon>
        <taxon>eudicotyledons</taxon>
        <taxon>Gunneridae</taxon>
        <taxon>Pentapetalae</taxon>
        <taxon>rosids</taxon>
        <taxon>malvids</taxon>
        <taxon>Malvales</taxon>
        <taxon>Malvaceae</taxon>
        <taxon>Malvoideae</taxon>
        <taxon>Hibiscus</taxon>
    </lineage>
</organism>
<accession>A0ABR2GFH4</accession>
<sequence>MEQEEKCSKTNHRPSIMPSIRDRECIMNHEEVIGNQVDGNYRKSTKLVLGYEKPKENKRKGRNRSSLPPQTPTQSRQPSTPPQDDSRENATGVGKKIHGTD</sequence>